<dbReference type="Pfam" id="PF18596">
    <property type="entry name" value="Sld7_C"/>
    <property type="match status" value="1"/>
</dbReference>
<dbReference type="AlphaFoldDB" id="A0AA38U849"/>
<evidence type="ECO:0000313" key="3">
    <source>
        <dbReference type="EMBL" id="KAJ3834104.1"/>
    </source>
</evidence>
<feature type="region of interest" description="Disordered" evidence="1">
    <location>
        <begin position="213"/>
        <end position="295"/>
    </location>
</feature>
<name>A0AA38U849_9AGAR</name>
<accession>A0AA38U849</accession>
<proteinExistence type="predicted"/>
<comment type="caution">
    <text evidence="3">The sequence shown here is derived from an EMBL/GenBank/DDBJ whole genome shotgun (WGS) entry which is preliminary data.</text>
</comment>
<organism evidence="3 4">
    <name type="scientific">Lentinula raphanica</name>
    <dbReference type="NCBI Taxonomy" id="153919"/>
    <lineage>
        <taxon>Eukaryota</taxon>
        <taxon>Fungi</taxon>
        <taxon>Dikarya</taxon>
        <taxon>Basidiomycota</taxon>
        <taxon>Agaricomycotina</taxon>
        <taxon>Agaricomycetes</taxon>
        <taxon>Agaricomycetidae</taxon>
        <taxon>Agaricales</taxon>
        <taxon>Marasmiineae</taxon>
        <taxon>Omphalotaceae</taxon>
        <taxon>Lentinula</taxon>
    </lineage>
</organism>
<feature type="domain" description="Sld7 C-terminal" evidence="2">
    <location>
        <begin position="292"/>
        <end position="359"/>
    </location>
</feature>
<sequence length="375" mass="41183">MSSPSRPTHRLLYRGSLSLPDSDLTLDGLTFSARINAGHTLFENPLALALESMRGRPTLRFMGVVNLKEMHMDDSGDITLDIHPDAVLSQIYFENMFCLPSTSTDIIGIKIALDDSGPDTTQLIVYLKSISNQDDQTGPQCVLSVARITPMPVAKPRAPRPDDPTPRKAPLIPFGKAVDLRRVASFNASNDLVRKRQKLPNGSLVANLGSDVRLGQKPATDGSFKTPALPMKSGRAKEGDKGKGKGIAADDVFGSESMVAGSSGDGRRKVENKGKRKRDNEDGTIAEETTQETENKTRIKRCVIHQLTKHHIPKTHPEFKDIYQHASHGVAFALRGEIKDRPIEEQIMEQLVLTHVRMYTGHTLRNTHSASILGT</sequence>
<dbReference type="EMBL" id="MU806581">
    <property type="protein sequence ID" value="KAJ3834104.1"/>
    <property type="molecule type" value="Genomic_DNA"/>
</dbReference>
<feature type="compositionally biased region" description="Basic and acidic residues" evidence="1">
    <location>
        <begin position="265"/>
        <end position="281"/>
    </location>
</feature>
<evidence type="ECO:0000313" key="4">
    <source>
        <dbReference type="Proteomes" id="UP001163846"/>
    </source>
</evidence>
<dbReference type="InterPro" id="IPR041260">
    <property type="entry name" value="Sld7_C"/>
</dbReference>
<keyword evidence="4" id="KW-1185">Reference proteome</keyword>
<feature type="compositionally biased region" description="Acidic residues" evidence="1">
    <location>
        <begin position="282"/>
        <end position="291"/>
    </location>
</feature>
<protein>
    <recommendedName>
        <fullName evidence="2">Sld7 C-terminal domain-containing protein</fullName>
    </recommendedName>
</protein>
<evidence type="ECO:0000256" key="1">
    <source>
        <dbReference type="SAM" id="MobiDB-lite"/>
    </source>
</evidence>
<gene>
    <name evidence="3" type="ORF">F5878DRAFT_545423</name>
</gene>
<evidence type="ECO:0000259" key="2">
    <source>
        <dbReference type="Pfam" id="PF18596"/>
    </source>
</evidence>
<reference evidence="3" key="1">
    <citation type="submission" date="2022-08" db="EMBL/GenBank/DDBJ databases">
        <authorList>
            <consortium name="DOE Joint Genome Institute"/>
            <person name="Min B."/>
            <person name="Riley R."/>
            <person name="Sierra-Patev S."/>
            <person name="Naranjo-Ortiz M."/>
            <person name="Looney B."/>
            <person name="Konkel Z."/>
            <person name="Slot J.C."/>
            <person name="Sakamoto Y."/>
            <person name="Steenwyk J.L."/>
            <person name="Rokas A."/>
            <person name="Carro J."/>
            <person name="Camarero S."/>
            <person name="Ferreira P."/>
            <person name="Molpeceres G."/>
            <person name="Ruiz-Duenas F.J."/>
            <person name="Serrano A."/>
            <person name="Henrissat B."/>
            <person name="Drula E."/>
            <person name="Hughes K.W."/>
            <person name="Mata J.L."/>
            <person name="Ishikawa N.K."/>
            <person name="Vargas-Isla R."/>
            <person name="Ushijima S."/>
            <person name="Smith C.A."/>
            <person name="Ahrendt S."/>
            <person name="Andreopoulos W."/>
            <person name="He G."/>
            <person name="Labutti K."/>
            <person name="Lipzen A."/>
            <person name="Ng V."/>
            <person name="Sandor L."/>
            <person name="Barry K."/>
            <person name="Martinez A.T."/>
            <person name="Xiao Y."/>
            <person name="Gibbons J.G."/>
            <person name="Terashima K."/>
            <person name="Hibbett D.S."/>
            <person name="Grigoriev I.V."/>
        </authorList>
    </citation>
    <scope>NUCLEOTIDE SEQUENCE</scope>
    <source>
        <strain evidence="3">TFB9207</strain>
    </source>
</reference>
<dbReference type="Proteomes" id="UP001163846">
    <property type="component" value="Unassembled WGS sequence"/>
</dbReference>